<evidence type="ECO:0000259" key="1">
    <source>
        <dbReference type="Pfam" id="PF25311"/>
    </source>
</evidence>
<organism evidence="2 3">
    <name type="scientific">Nocardia jinanensis</name>
    <dbReference type="NCBI Taxonomy" id="382504"/>
    <lineage>
        <taxon>Bacteria</taxon>
        <taxon>Bacillati</taxon>
        <taxon>Actinomycetota</taxon>
        <taxon>Actinomycetes</taxon>
        <taxon>Mycobacteriales</taxon>
        <taxon>Nocardiaceae</taxon>
        <taxon>Nocardia</taxon>
    </lineage>
</organism>
<gene>
    <name evidence="2" type="ORF">GCM10011588_53420</name>
</gene>
<evidence type="ECO:0000313" key="3">
    <source>
        <dbReference type="Proteomes" id="UP000638263"/>
    </source>
</evidence>
<name>A0A917RVC0_9NOCA</name>
<dbReference type="AlphaFoldDB" id="A0A917RVC0"/>
<dbReference type="InterPro" id="IPR057362">
    <property type="entry name" value="WDGH"/>
</dbReference>
<dbReference type="Pfam" id="PF25311">
    <property type="entry name" value="WDGH"/>
    <property type="match status" value="1"/>
</dbReference>
<accession>A0A917RVC0</accession>
<sequence length="124" mass="14330">MYGETDENTSDGIHTFAELYHYRMLYNALVFNEWARGGRYDVHKSIRHSDGELCLGGGWFVVYATLPTGQIANHYRMRHWGLFRIPERRVPVAWDGHTADEAADRMLRFLTAQARPDTDSRPAT</sequence>
<comment type="caution">
    <text evidence="2">The sequence shown here is derived from an EMBL/GenBank/DDBJ whole genome shotgun (WGS) entry which is preliminary data.</text>
</comment>
<dbReference type="RefSeq" id="WP_058856357.1">
    <property type="nucleotide sequence ID" value="NZ_BMMH01000013.1"/>
</dbReference>
<protein>
    <recommendedName>
        <fullName evidence="1">WDGH domain-containing protein</fullName>
    </recommendedName>
</protein>
<reference evidence="2" key="1">
    <citation type="journal article" date="2014" name="Int. J. Syst. Evol. Microbiol.">
        <title>Complete genome sequence of Corynebacterium casei LMG S-19264T (=DSM 44701T), isolated from a smear-ripened cheese.</title>
        <authorList>
            <consortium name="US DOE Joint Genome Institute (JGI-PGF)"/>
            <person name="Walter F."/>
            <person name="Albersmeier A."/>
            <person name="Kalinowski J."/>
            <person name="Ruckert C."/>
        </authorList>
    </citation>
    <scope>NUCLEOTIDE SEQUENCE</scope>
    <source>
        <strain evidence="2">CGMCC 4.3508</strain>
    </source>
</reference>
<dbReference type="EMBL" id="BMMH01000013">
    <property type="protein sequence ID" value="GGL31958.1"/>
    <property type="molecule type" value="Genomic_DNA"/>
</dbReference>
<evidence type="ECO:0000313" key="2">
    <source>
        <dbReference type="EMBL" id="GGL31958.1"/>
    </source>
</evidence>
<proteinExistence type="predicted"/>
<feature type="domain" description="WDGH" evidence="1">
    <location>
        <begin position="8"/>
        <end position="108"/>
    </location>
</feature>
<reference evidence="2" key="2">
    <citation type="submission" date="2020-09" db="EMBL/GenBank/DDBJ databases">
        <authorList>
            <person name="Sun Q."/>
            <person name="Zhou Y."/>
        </authorList>
    </citation>
    <scope>NUCLEOTIDE SEQUENCE</scope>
    <source>
        <strain evidence="2">CGMCC 4.3508</strain>
    </source>
</reference>
<keyword evidence="3" id="KW-1185">Reference proteome</keyword>
<dbReference type="Proteomes" id="UP000638263">
    <property type="component" value="Unassembled WGS sequence"/>
</dbReference>